<protein>
    <recommendedName>
        <fullName evidence="5">Ig-like domain-containing protein</fullName>
    </recommendedName>
</protein>
<evidence type="ECO:0000256" key="2">
    <source>
        <dbReference type="SAM" id="Phobius"/>
    </source>
</evidence>
<accession>A0A2T7NKT3</accession>
<gene>
    <name evidence="3" type="ORF">C0Q70_17584</name>
</gene>
<evidence type="ECO:0000313" key="3">
    <source>
        <dbReference type="EMBL" id="PVD21783.1"/>
    </source>
</evidence>
<evidence type="ECO:0000313" key="4">
    <source>
        <dbReference type="Proteomes" id="UP000245119"/>
    </source>
</evidence>
<keyword evidence="2" id="KW-0472">Membrane</keyword>
<organism evidence="3 4">
    <name type="scientific">Pomacea canaliculata</name>
    <name type="common">Golden apple snail</name>
    <dbReference type="NCBI Taxonomy" id="400727"/>
    <lineage>
        <taxon>Eukaryota</taxon>
        <taxon>Metazoa</taxon>
        <taxon>Spiralia</taxon>
        <taxon>Lophotrochozoa</taxon>
        <taxon>Mollusca</taxon>
        <taxon>Gastropoda</taxon>
        <taxon>Caenogastropoda</taxon>
        <taxon>Architaenioglossa</taxon>
        <taxon>Ampullarioidea</taxon>
        <taxon>Ampullariidae</taxon>
        <taxon>Pomacea</taxon>
    </lineage>
</organism>
<feature type="compositionally biased region" description="Basic and acidic residues" evidence="1">
    <location>
        <begin position="723"/>
        <end position="744"/>
    </location>
</feature>
<feature type="region of interest" description="Disordered" evidence="1">
    <location>
        <begin position="712"/>
        <end position="744"/>
    </location>
</feature>
<keyword evidence="2" id="KW-0812">Transmembrane</keyword>
<dbReference type="OrthoDB" id="6052143at2759"/>
<reference evidence="3 4" key="1">
    <citation type="submission" date="2018-04" db="EMBL/GenBank/DDBJ databases">
        <title>The genome of golden apple snail Pomacea canaliculata provides insight into stress tolerance and invasive adaptation.</title>
        <authorList>
            <person name="Liu C."/>
            <person name="Liu B."/>
            <person name="Ren Y."/>
            <person name="Zhang Y."/>
            <person name="Wang H."/>
            <person name="Li S."/>
            <person name="Jiang F."/>
            <person name="Yin L."/>
            <person name="Zhang G."/>
            <person name="Qian W."/>
            <person name="Fan W."/>
        </authorList>
    </citation>
    <scope>NUCLEOTIDE SEQUENCE [LARGE SCALE GENOMIC DNA]</scope>
    <source>
        <strain evidence="3">SZHN2017</strain>
        <tissue evidence="3">Muscle</tissue>
    </source>
</reference>
<keyword evidence="4" id="KW-1185">Reference proteome</keyword>
<sequence>MVTDDKSTCSIPSVERFQDTVLTCYFSEDLSVTKKDFTVYHYVEQSTPESVLDCWWIRGSQECYSKPGFTFDKRISRTLNLTVDRVDDEDVEKGVDTVALGTSLGVLTLTATAIAGLVVFMRKRRRNTFSSVTKEEEFPMVSLENQPDRVTEKFQAILLNKVNDMYPNMMNECYFVPPVHFNKTRYSQKSVADKVFYVPHPPDLKDILYDDYLRCPSPDYTGHRLPVPSGLTGGTRDQDIGCFDVLIIHRLHGVVVGVVKTVSENNDGSEDGEQRTEELLISEVYEGLRQLQRAESMIRHLMSDKSPISVVRLSLMLPNITKSTLRRTLEIKNKGKEDKNMQTPIELCLCADHLSHPLRRWDVHSGVMTVFRQWWDRVMSSAVHGPKMSEEMYQDMICRKKRTRLEEFLTKLYEKLPDSHVWVAICRQTSTHLAGWLPPKRQWFQHTFTYYNFFADTHNATEYQQASSLQTTGRQSPSVQWKDVLLLFERNVTDDSPMIQLLKKSGGNITCTVPPTHMFQDAVLTCNFPEDLNVTKKDFTVYHYLDHNAALSEDSGHISVIGLSLGLLAAVVLVAGAIVLYIMYRRRNASVPMEEEFPMVSTKHQPDKVTEEFQAFLLNKVNDIYPNMLNECYFVPPVYFNKTRYSQQSVADQAFYVPDTPDLKDIRHDRAMQHVIHCLRHMAEQYQEQMFVLTQFSYDDYLRCPSPEYTGHPLPVPGGLEGGTRDQDIGAFSDKDDGSEDGERRTDELLISEVSEGLRQLQRAESMIRHLMSDIRPIPVVRLSLILPNIIKSTLRRAFDRTNKGKEDKNMETTIEHCLCADHLSHPLRPWDVDTGVMSVFREWWNRLMRSAVHRPSMSDDVYRDMIARFCGPATVSIFEIDESNVYQLPKTLSEAVMLTGDLFERLTLSPDVTKLLEEPRVCLAGPPGTGKSKILAVVGKKWITEGHTVHLINTCAERNTDLTQLCKVLLQNSIGHSPTIPVKSFRRVFCNIDNSRQIDRTIKFLISEEKGKTFFALIDEPDADRFKIPDRGYVDDVVVTEDKITCTIPPVAPSRDTVLTCHFPEDLSVTKKDFTIYRYVEHSNPEPVVDCWWLNGAIDCFAKAGFEYNKVVSRTLNVTISHVTQATGKYACQVAGYVSRLLETCELNFKYDDKVGCTIASVKPFHDTTLKCYFPEDLSVTKKDFTVYHYPEHGTPAPKTVIPSVIGISLGGLAVVILPVIVIVVFKKLRRCVPSTEKNAEVPVSPVYDQVPETEIFVIENYFESHDLYPDIRELLQEPRVFLVGPPSTDRTDILCHVGRKWIAEGHVVYLINLRSSGHPATTRLQQLLQQRDGNNSRTSLAHATVIPLLCDIKDDKKINNNINKLVQCSKEKILCALVDDLAPESRSSILESLKETHERQRAGEYVWDEMIRCSVPPVNSLQKTVLTCFFPEDLSVSKKDFTVYHYAQAGSPDAVLDCWWVGGALDCFAKPGFSSTKTVNTTLNITVSHVTSALTGTYACQVAGYGASVLGTCQLDLKLDENNTCNVSNVPNDSLTLTCFFNEDVQKKQTNFSVFGYNGKEKLKILHCWWVHGKPKCQVDDDYLYDYEVSTYLTIKIQKTTKVKISTYSCWHAGSTQQQQQKTCSIGISEEAKRFQASETDISTGLAVGLSLGLTAVIAAIIESNEDEATTKFQEYLVQNIEEMYPDTLNWFYFVPPVYFNKLRYETQAIADQVVYVPQPPDLSDVRHDRAMQHVLHCFRHMAEHYKEKMFVLSQFKYKDYLNKPGNNFANHGLPVPARFTDKTNVGCFDILIIHRRLGVLVGVVKSPSDRDDGSEDSERKTADMLVREVSEAVSQVQYAKSMMEHLMSDQTHKPAVQLTLMFPNVTLSSLQRALGSHSQVVQSLRECVNVKATDDPTHLCLCSNHLSNPCAPWDIDTSVMSHLRNWWERLMNQSDVDSNMTDDLYLDMIARFCGPATQSTIQLMDETFLQPKTLADAVTLTGDLYERLTLYPDMIEMLGEEKLFLVGPPNTGKTRMLTLAGKQWVERGHHLYILVSSVSEWDVQSLFSKTSQHTHATNDTDESSRPLVTIVKCNFNIKKERKEILDMLTLEGKKNIRLCVIASEVDFVGKHLKNFLERLSSQYPDLLLWATSGTTENVPEGWKVQTFTQALTCPPAVVREASRAGAEYFLPGIEIKPRDCLTPTDGPQVKYIYHEMDSTGYHDCTQCGRKVADFLKYLITKSNKTASPDDITEAPTSSLTRVQHASPTLNASSILQDKDILVIFENDKHEVSFVKELKKVGFQVQPLEVGKDTEVVREENDCVCSMRVDSCRNYRPSRKIVVYVENKKPPENVSNKWRGITCCTAQLIVVRWKAR</sequence>
<comment type="caution">
    <text evidence="3">The sequence shown here is derived from an EMBL/GenBank/DDBJ whole genome shotgun (WGS) entry which is preliminary data.</text>
</comment>
<dbReference type="EMBL" id="PZQS01000011">
    <property type="protein sequence ID" value="PVD21783.1"/>
    <property type="molecule type" value="Genomic_DNA"/>
</dbReference>
<feature type="transmembrane region" description="Helical" evidence="2">
    <location>
        <begin position="560"/>
        <end position="584"/>
    </location>
</feature>
<feature type="transmembrane region" description="Helical" evidence="2">
    <location>
        <begin position="1644"/>
        <end position="1664"/>
    </location>
</feature>
<proteinExistence type="predicted"/>
<evidence type="ECO:0000256" key="1">
    <source>
        <dbReference type="SAM" id="MobiDB-lite"/>
    </source>
</evidence>
<name>A0A2T7NKT3_POMCA</name>
<dbReference type="Proteomes" id="UP000245119">
    <property type="component" value="Linkage Group LG11"/>
</dbReference>
<evidence type="ECO:0008006" key="5">
    <source>
        <dbReference type="Google" id="ProtNLM"/>
    </source>
</evidence>
<feature type="transmembrane region" description="Helical" evidence="2">
    <location>
        <begin position="98"/>
        <end position="120"/>
    </location>
</feature>
<keyword evidence="2" id="KW-1133">Transmembrane helix</keyword>
<feature type="transmembrane region" description="Helical" evidence="2">
    <location>
        <begin position="1206"/>
        <end position="1227"/>
    </location>
</feature>